<dbReference type="RefSeq" id="WP_066483301.1">
    <property type="nucleotide sequence ID" value="NZ_BCNT01000022.1"/>
</dbReference>
<reference evidence="3" key="1">
    <citation type="journal article" date="2019" name="Int. J. Syst. Evol. Microbiol.">
        <title>The Global Catalogue of Microorganisms (GCM) 10K type strain sequencing project: providing services to taxonomists for standard genome sequencing and annotation.</title>
        <authorList>
            <consortium name="The Broad Institute Genomics Platform"/>
            <consortium name="The Broad Institute Genome Sequencing Center for Infectious Disease"/>
            <person name="Wu L."/>
            <person name="Ma J."/>
        </authorList>
    </citation>
    <scope>NUCLEOTIDE SEQUENCE [LARGE SCALE GENOMIC DNA]</scope>
    <source>
        <strain evidence="3">TISTR 1906</strain>
    </source>
</reference>
<evidence type="ECO:0000313" key="3">
    <source>
        <dbReference type="Proteomes" id="UP001597463"/>
    </source>
</evidence>
<evidence type="ECO:0000256" key="1">
    <source>
        <dbReference type="SAM" id="SignalP"/>
    </source>
</evidence>
<accession>A0ABW5UPP5</accession>
<sequence length="217" mass="22702">MRYLKLTLISCAAVLASGCATLEDASSSFSCMLSRATNSASAQSCGGPAAGDSHAPSDRFGRLQSVLDQEAQRARAAQVQAVSAMQGLPPGQRAIAGGVRMADVSITDSQSGQTRRMRALESVSVDMPLAAKGRPEYTRAMDTLKNLANELANNRGASSIVVDQAEADVRANRVNTSTGTTQTSSGKPVSVLKNIDRTLPAGTERYTIQAGEIRGQL</sequence>
<evidence type="ECO:0008006" key="4">
    <source>
        <dbReference type="Google" id="ProtNLM"/>
    </source>
</evidence>
<proteinExistence type="predicted"/>
<comment type="caution">
    <text evidence="2">The sequence shown here is derived from an EMBL/GenBank/DDBJ whole genome shotgun (WGS) entry which is preliminary data.</text>
</comment>
<keyword evidence="1" id="KW-0732">Signal</keyword>
<feature type="signal peptide" evidence="1">
    <location>
        <begin position="1"/>
        <end position="22"/>
    </location>
</feature>
<organism evidence="2 3">
    <name type="scientific">Comamonas terrae</name>
    <dbReference type="NCBI Taxonomy" id="673548"/>
    <lineage>
        <taxon>Bacteria</taxon>
        <taxon>Pseudomonadati</taxon>
        <taxon>Pseudomonadota</taxon>
        <taxon>Betaproteobacteria</taxon>
        <taxon>Burkholderiales</taxon>
        <taxon>Comamonadaceae</taxon>
        <taxon>Comamonas</taxon>
    </lineage>
</organism>
<dbReference type="Proteomes" id="UP001597463">
    <property type="component" value="Unassembled WGS sequence"/>
</dbReference>
<dbReference type="PROSITE" id="PS51257">
    <property type="entry name" value="PROKAR_LIPOPROTEIN"/>
    <property type="match status" value="1"/>
</dbReference>
<feature type="chain" id="PRO_5046008835" description="LPP20 lipoprotein" evidence="1">
    <location>
        <begin position="23"/>
        <end position="217"/>
    </location>
</feature>
<dbReference type="EMBL" id="JBHUMV010000006">
    <property type="protein sequence ID" value="MFD2755373.1"/>
    <property type="molecule type" value="Genomic_DNA"/>
</dbReference>
<name>A0ABW5UPP5_9BURK</name>
<protein>
    <recommendedName>
        <fullName evidence="4">LPP20 lipoprotein</fullName>
    </recommendedName>
</protein>
<gene>
    <name evidence="2" type="ORF">ACFSW6_14855</name>
</gene>
<keyword evidence="3" id="KW-1185">Reference proteome</keyword>
<evidence type="ECO:0000313" key="2">
    <source>
        <dbReference type="EMBL" id="MFD2755373.1"/>
    </source>
</evidence>